<proteinExistence type="predicted"/>
<name>A0A7D4BX39_9BACL</name>
<evidence type="ECO:0000256" key="1">
    <source>
        <dbReference type="ARBA" id="ARBA00022670"/>
    </source>
</evidence>
<keyword evidence="3" id="KW-0720">Serine protease</keyword>
<accession>A0A7D4BX39</accession>
<dbReference type="InterPro" id="IPR051201">
    <property type="entry name" value="Chloro_Bact_Ser_Proteases"/>
</dbReference>
<dbReference type="SUPFAM" id="SSF50494">
    <property type="entry name" value="Trypsin-like serine proteases"/>
    <property type="match status" value="1"/>
</dbReference>
<sequence length="183" mass="20463">MKRTNKKLIRTSAALHPSNSLVRVIRSVRHGIVSIITEEEKQNHSKTLMEELFPEAFPSRQSPSVSGFGSGFTISPQGYILTNEHVVRKAGPIRVRLYGFKPLFPAKIVWRDAQKDIAILQIRPPHLLKPLRLGSTQSTEIGEWVIAVGNLTGSNLNSEMAPFFFSLSTPVVVCDFISSRSFY</sequence>
<keyword evidence="5" id="KW-1185">Reference proteome</keyword>
<dbReference type="GO" id="GO:0004252">
    <property type="term" value="F:serine-type endopeptidase activity"/>
    <property type="evidence" value="ECO:0007669"/>
    <property type="project" value="InterPro"/>
</dbReference>
<evidence type="ECO:0000313" key="4">
    <source>
        <dbReference type="EMBL" id="QKG85273.1"/>
    </source>
</evidence>
<dbReference type="AlphaFoldDB" id="A0A7D4BX39"/>
<dbReference type="GO" id="GO:0006508">
    <property type="term" value="P:proteolysis"/>
    <property type="evidence" value="ECO:0007669"/>
    <property type="project" value="UniProtKB-KW"/>
</dbReference>
<dbReference type="PANTHER" id="PTHR43343:SF3">
    <property type="entry name" value="PROTEASE DO-LIKE 8, CHLOROPLASTIC"/>
    <property type="match status" value="1"/>
</dbReference>
<gene>
    <name evidence="4" type="ORF">GXN76_12850</name>
</gene>
<organism evidence="4 5">
    <name type="scientific">Kroppenstedtia pulmonis</name>
    <dbReference type="NCBI Taxonomy" id="1380685"/>
    <lineage>
        <taxon>Bacteria</taxon>
        <taxon>Bacillati</taxon>
        <taxon>Bacillota</taxon>
        <taxon>Bacilli</taxon>
        <taxon>Bacillales</taxon>
        <taxon>Thermoactinomycetaceae</taxon>
        <taxon>Kroppenstedtia</taxon>
    </lineage>
</organism>
<evidence type="ECO:0000256" key="2">
    <source>
        <dbReference type="ARBA" id="ARBA00022801"/>
    </source>
</evidence>
<keyword evidence="1 4" id="KW-0645">Protease</keyword>
<dbReference type="RefSeq" id="WP_173223774.1">
    <property type="nucleotide sequence ID" value="NZ_CP048104.1"/>
</dbReference>
<dbReference type="PRINTS" id="PR00834">
    <property type="entry name" value="PROTEASES2C"/>
</dbReference>
<keyword evidence="2" id="KW-0378">Hydrolase</keyword>
<evidence type="ECO:0000313" key="5">
    <source>
        <dbReference type="Proteomes" id="UP000503088"/>
    </source>
</evidence>
<dbReference type="Proteomes" id="UP000503088">
    <property type="component" value="Chromosome"/>
</dbReference>
<dbReference type="KEGG" id="kpul:GXN76_12850"/>
<dbReference type="InterPro" id="IPR001940">
    <property type="entry name" value="Peptidase_S1C"/>
</dbReference>
<dbReference type="Pfam" id="PF13365">
    <property type="entry name" value="Trypsin_2"/>
    <property type="match status" value="1"/>
</dbReference>
<dbReference type="Gene3D" id="2.40.10.120">
    <property type="match status" value="1"/>
</dbReference>
<evidence type="ECO:0000256" key="3">
    <source>
        <dbReference type="ARBA" id="ARBA00022825"/>
    </source>
</evidence>
<dbReference type="EMBL" id="CP048104">
    <property type="protein sequence ID" value="QKG85273.1"/>
    <property type="molecule type" value="Genomic_DNA"/>
</dbReference>
<reference evidence="4 5" key="1">
    <citation type="submission" date="2020-01" db="EMBL/GenBank/DDBJ databases">
        <authorList>
            <person name="Gulvik C.A."/>
            <person name="Batra D.G."/>
        </authorList>
    </citation>
    <scope>NUCLEOTIDE SEQUENCE [LARGE SCALE GENOMIC DNA]</scope>
    <source>
        <strain evidence="4 5">W9323</strain>
    </source>
</reference>
<protein>
    <submittedName>
        <fullName evidence="4">Serine protease</fullName>
    </submittedName>
</protein>
<dbReference type="InterPro" id="IPR009003">
    <property type="entry name" value="Peptidase_S1_PA"/>
</dbReference>
<dbReference type="PANTHER" id="PTHR43343">
    <property type="entry name" value="PEPTIDASE S12"/>
    <property type="match status" value="1"/>
</dbReference>